<dbReference type="SUPFAM" id="SSF56059">
    <property type="entry name" value="Glutathione synthetase ATP-binding domain-like"/>
    <property type="match status" value="1"/>
</dbReference>
<reference evidence="7" key="2">
    <citation type="submission" date="2020-09" db="EMBL/GenBank/DDBJ databases">
        <authorList>
            <person name="Sun Q."/>
            <person name="Zhou Y."/>
        </authorList>
    </citation>
    <scope>NUCLEOTIDE SEQUENCE</scope>
    <source>
        <strain evidence="7">CGMCC 1.15320</strain>
    </source>
</reference>
<dbReference type="GO" id="GO:0016874">
    <property type="term" value="F:ligase activity"/>
    <property type="evidence" value="ECO:0007669"/>
    <property type="project" value="UniProtKB-KW"/>
</dbReference>
<name>A0A916RDY3_9HYPH</name>
<evidence type="ECO:0000313" key="8">
    <source>
        <dbReference type="Proteomes" id="UP000636264"/>
    </source>
</evidence>
<accession>A0A916RDY3</accession>
<gene>
    <name evidence="7" type="ORF">GCM10011385_02120</name>
</gene>
<comment type="caution">
    <text evidence="7">The sequence shown here is derived from an EMBL/GenBank/DDBJ whole genome shotgun (WGS) entry which is preliminary data.</text>
</comment>
<dbReference type="InterPro" id="IPR016185">
    <property type="entry name" value="PreATP-grasp_dom_sf"/>
</dbReference>
<proteinExistence type="predicted"/>
<keyword evidence="2" id="KW-0479">Metal-binding</keyword>
<dbReference type="GO" id="GO:0046872">
    <property type="term" value="F:metal ion binding"/>
    <property type="evidence" value="ECO:0007669"/>
    <property type="project" value="UniProtKB-KW"/>
</dbReference>
<keyword evidence="4" id="KW-0067">ATP-binding</keyword>
<reference evidence="7" key="1">
    <citation type="journal article" date="2014" name="Int. J. Syst. Evol. Microbiol.">
        <title>Complete genome sequence of Corynebacterium casei LMG S-19264T (=DSM 44701T), isolated from a smear-ripened cheese.</title>
        <authorList>
            <consortium name="US DOE Joint Genome Institute (JGI-PGF)"/>
            <person name="Walter F."/>
            <person name="Albersmeier A."/>
            <person name="Kalinowski J."/>
            <person name="Ruckert C."/>
        </authorList>
    </citation>
    <scope>NUCLEOTIDE SEQUENCE</scope>
    <source>
        <strain evidence="7">CGMCC 1.15320</strain>
    </source>
</reference>
<dbReference type="Pfam" id="PF03738">
    <property type="entry name" value="GSP_synth"/>
    <property type="match status" value="1"/>
</dbReference>
<dbReference type="Gene3D" id="3.30.1490.330">
    <property type="match status" value="1"/>
</dbReference>
<sequence length="389" mass="44174">MERIAFDERPDWRDDAERCGFAFHTIDGEAYWDETHAYRFSLAEIETELEDPTQELLSLCYQAVDRILGDDALMERMAIPEEFHQPARDSWTRKDFDLYGRFDFAYDGQSPAKLLEFNADTPTSLFETAVFQWRWLEQLKEEGLLPPDADQFNSIHERLVESLPFIAGPSRRMHFAAVLQSDEDRGTVEYLADCAVQAGIETSLIDISEIGVDAEGWFTDTNDYRIDTLFKLYPLEDMVREEFGQYLIGTPTRVVEPLWKLVLSNKGLLPVLWEMFPGHPNLLPAYFEGSPAADSLGNSYVRKPLLSREGANVAIIDPSLPEGRFSVGGAYGAEGFIRQQLHMLPQFGDDWAVIGSWIIAGRACGIGIREDKGPITRNTSRFLPHFIAD</sequence>
<dbReference type="InterPro" id="IPR005494">
    <property type="entry name" value="GSPS_pre-ATP-grasp-like_dom"/>
</dbReference>
<keyword evidence="8" id="KW-1185">Reference proteome</keyword>
<evidence type="ECO:0000256" key="1">
    <source>
        <dbReference type="ARBA" id="ARBA00022598"/>
    </source>
</evidence>
<dbReference type="AlphaFoldDB" id="A0A916RDY3"/>
<evidence type="ECO:0000313" key="7">
    <source>
        <dbReference type="EMBL" id="GGA52387.1"/>
    </source>
</evidence>
<feature type="domain" description="Glutathionylspermidine synthase pre-ATP-grasp-like" evidence="6">
    <location>
        <begin position="12"/>
        <end position="387"/>
    </location>
</feature>
<evidence type="ECO:0000259" key="6">
    <source>
        <dbReference type="Pfam" id="PF03738"/>
    </source>
</evidence>
<dbReference type="GO" id="GO:0005524">
    <property type="term" value="F:ATP binding"/>
    <property type="evidence" value="ECO:0007669"/>
    <property type="project" value="UniProtKB-KW"/>
</dbReference>
<evidence type="ECO:0000256" key="4">
    <source>
        <dbReference type="ARBA" id="ARBA00022840"/>
    </source>
</evidence>
<protein>
    <recommendedName>
        <fullName evidence="6">Glutathionylspermidine synthase pre-ATP-grasp-like domain-containing protein</fullName>
    </recommendedName>
</protein>
<keyword evidence="5" id="KW-0460">Magnesium</keyword>
<dbReference type="SUPFAM" id="SSF52440">
    <property type="entry name" value="PreATP-grasp domain"/>
    <property type="match status" value="1"/>
</dbReference>
<keyword evidence="3" id="KW-0547">Nucleotide-binding</keyword>
<evidence type="ECO:0000256" key="2">
    <source>
        <dbReference type="ARBA" id="ARBA00022723"/>
    </source>
</evidence>
<evidence type="ECO:0000256" key="3">
    <source>
        <dbReference type="ARBA" id="ARBA00022741"/>
    </source>
</evidence>
<dbReference type="RefSeq" id="WP_188719072.1">
    <property type="nucleotide sequence ID" value="NZ_BMIF01000001.1"/>
</dbReference>
<keyword evidence="1" id="KW-0436">Ligase</keyword>
<organism evidence="7 8">
    <name type="scientific">Nitratireductor aestuarii</name>
    <dbReference type="NCBI Taxonomy" id="1735103"/>
    <lineage>
        <taxon>Bacteria</taxon>
        <taxon>Pseudomonadati</taxon>
        <taxon>Pseudomonadota</taxon>
        <taxon>Alphaproteobacteria</taxon>
        <taxon>Hyphomicrobiales</taxon>
        <taxon>Phyllobacteriaceae</taxon>
        <taxon>Nitratireductor</taxon>
    </lineage>
</organism>
<dbReference type="EMBL" id="BMIF01000001">
    <property type="protein sequence ID" value="GGA52387.1"/>
    <property type="molecule type" value="Genomic_DNA"/>
</dbReference>
<dbReference type="Proteomes" id="UP000636264">
    <property type="component" value="Unassembled WGS sequence"/>
</dbReference>
<evidence type="ECO:0000256" key="5">
    <source>
        <dbReference type="ARBA" id="ARBA00022842"/>
    </source>
</evidence>